<dbReference type="Gene3D" id="3.80.10.10">
    <property type="entry name" value="Ribonuclease Inhibitor"/>
    <property type="match status" value="1"/>
</dbReference>
<accession>A0AAD5PTJ4</accession>
<evidence type="ECO:0000256" key="2">
    <source>
        <dbReference type="ARBA" id="ARBA00022729"/>
    </source>
</evidence>
<comment type="caution">
    <text evidence="5">The sequence shown here is derived from an EMBL/GenBank/DDBJ whole genome shotgun (WGS) entry which is preliminary data.</text>
</comment>
<dbReference type="InterPro" id="IPR032675">
    <property type="entry name" value="LRR_dom_sf"/>
</dbReference>
<gene>
    <name evidence="5" type="ORF">GHT06_019913</name>
</gene>
<dbReference type="PANTHER" id="PTHR24364">
    <property type="entry name" value="LP06937P"/>
    <property type="match status" value="1"/>
</dbReference>
<dbReference type="SUPFAM" id="SSF52058">
    <property type="entry name" value="L domain-like"/>
    <property type="match status" value="1"/>
</dbReference>
<name>A0AAD5PTJ4_9CRUS</name>
<evidence type="ECO:0000313" key="5">
    <source>
        <dbReference type="EMBL" id="KAI9554640.1"/>
    </source>
</evidence>
<protein>
    <recommendedName>
        <fullName evidence="7">Membrane glycoprotein lig-1</fullName>
    </recommendedName>
</protein>
<dbReference type="EMBL" id="WJBH02000008">
    <property type="protein sequence ID" value="KAI9554640.1"/>
    <property type="molecule type" value="Genomic_DNA"/>
</dbReference>
<reference evidence="5 6" key="1">
    <citation type="submission" date="2022-05" db="EMBL/GenBank/DDBJ databases">
        <title>A multi-omics perspective on studying reproductive biology in Daphnia sinensis.</title>
        <authorList>
            <person name="Jia J."/>
        </authorList>
    </citation>
    <scope>NUCLEOTIDE SEQUENCE [LARGE SCALE GENOMIC DNA]</scope>
    <source>
        <strain evidence="5 6">WSL</strain>
    </source>
</reference>
<keyword evidence="2 4" id="KW-0732">Signal</keyword>
<evidence type="ECO:0000256" key="3">
    <source>
        <dbReference type="ARBA" id="ARBA00022737"/>
    </source>
</evidence>
<dbReference type="Proteomes" id="UP000820818">
    <property type="component" value="Linkage Group LG8"/>
</dbReference>
<feature type="chain" id="PRO_5041896943" description="Membrane glycoprotein lig-1" evidence="4">
    <location>
        <begin position="22"/>
        <end position="408"/>
    </location>
</feature>
<keyword evidence="6" id="KW-1185">Reference proteome</keyword>
<evidence type="ECO:0000256" key="4">
    <source>
        <dbReference type="SAM" id="SignalP"/>
    </source>
</evidence>
<organism evidence="5 6">
    <name type="scientific">Daphnia sinensis</name>
    <dbReference type="NCBI Taxonomy" id="1820382"/>
    <lineage>
        <taxon>Eukaryota</taxon>
        <taxon>Metazoa</taxon>
        <taxon>Ecdysozoa</taxon>
        <taxon>Arthropoda</taxon>
        <taxon>Crustacea</taxon>
        <taxon>Branchiopoda</taxon>
        <taxon>Diplostraca</taxon>
        <taxon>Cladocera</taxon>
        <taxon>Anomopoda</taxon>
        <taxon>Daphniidae</taxon>
        <taxon>Daphnia</taxon>
        <taxon>Daphnia similis group</taxon>
    </lineage>
</organism>
<dbReference type="InterPro" id="IPR052286">
    <property type="entry name" value="Wnt_signaling_inhibitor"/>
</dbReference>
<dbReference type="AlphaFoldDB" id="A0AAD5PTJ4"/>
<keyword evidence="1" id="KW-0433">Leucine-rich repeat</keyword>
<keyword evidence="3" id="KW-0677">Repeat</keyword>
<evidence type="ECO:0008006" key="7">
    <source>
        <dbReference type="Google" id="ProtNLM"/>
    </source>
</evidence>
<feature type="signal peptide" evidence="4">
    <location>
        <begin position="1"/>
        <end position="21"/>
    </location>
</feature>
<sequence>MDKLTCLFQILAFGLFVNAGANPVNPFSNRMDYEAFDVGNSSHGQRATCPEDYSPCTCSLTVSGLEITCADVSVEDIQDVFFRTQTLRLYLVLLTATVSSSGTIALPADLLQNKHADNIFLICPSDASPKVALTIDPFAFEFTRFETTIVGILNCDLSAQADMRFLNDFTALHTLRIENTLNVEVIETLPTSTLPALKKLVIVGCTGLENAAFPDLTPARLERLYLNGNGLQDEAINNILVSIGSSSSSSSLQELVLANDGMTKVPRIGSFSQLSVYDVSYNNIPFMSQLSLMFSSPVRLVSLKSISLSAIEGEAFQGDFSVAQFNLEYNQLTEFRADVFKSMLEQMAALPNGEGGQVLVTGNPFACGCGLAWLIRDHQELIPNIKNGVCDGFFRFEDLNPNSFINCT</sequence>
<evidence type="ECO:0000313" key="6">
    <source>
        <dbReference type="Proteomes" id="UP000820818"/>
    </source>
</evidence>
<dbReference type="PANTHER" id="PTHR24364:SF18">
    <property type="entry name" value="LP06937P"/>
    <property type="match status" value="1"/>
</dbReference>
<evidence type="ECO:0000256" key="1">
    <source>
        <dbReference type="ARBA" id="ARBA00022614"/>
    </source>
</evidence>
<proteinExistence type="predicted"/>
<dbReference type="GO" id="GO:0016020">
    <property type="term" value="C:membrane"/>
    <property type="evidence" value="ECO:0007669"/>
    <property type="project" value="TreeGrafter"/>
</dbReference>